<evidence type="ECO:0000256" key="7">
    <source>
        <dbReference type="ARBA" id="ARBA00023049"/>
    </source>
</evidence>
<evidence type="ECO:0000256" key="1">
    <source>
        <dbReference type="ARBA" id="ARBA00001947"/>
    </source>
</evidence>
<organism evidence="10 11">
    <name type="scientific">Candidatus Avipropionibacterium avicola</name>
    <dbReference type="NCBI Taxonomy" id="2840701"/>
    <lineage>
        <taxon>Bacteria</taxon>
        <taxon>Bacillati</taxon>
        <taxon>Actinomycetota</taxon>
        <taxon>Actinomycetes</taxon>
        <taxon>Propionibacteriales</taxon>
        <taxon>Propionibacteriaceae</taxon>
        <taxon>Propionibacteriaceae incertae sedis</taxon>
        <taxon>Candidatus Avipropionibacterium</taxon>
    </lineage>
</organism>
<dbReference type="InterPro" id="IPR042089">
    <property type="entry name" value="Peptidase_M13_dom_2"/>
</dbReference>
<comment type="cofactor">
    <cofactor evidence="1">
        <name>Zn(2+)</name>
        <dbReference type="ChEBI" id="CHEBI:29105"/>
    </cofactor>
</comment>
<dbReference type="Gene3D" id="3.40.390.10">
    <property type="entry name" value="Collagenase (Catalytic Domain)"/>
    <property type="match status" value="1"/>
</dbReference>
<gene>
    <name evidence="10" type="ORF">IAA98_01830</name>
</gene>
<dbReference type="PROSITE" id="PS51885">
    <property type="entry name" value="NEPRILYSIN"/>
    <property type="match status" value="1"/>
</dbReference>
<dbReference type="SUPFAM" id="SSF55486">
    <property type="entry name" value="Metalloproteases ('zincins'), catalytic domain"/>
    <property type="match status" value="1"/>
</dbReference>
<dbReference type="Pfam" id="PF01431">
    <property type="entry name" value="Peptidase_M13"/>
    <property type="match status" value="1"/>
</dbReference>
<reference evidence="10" key="1">
    <citation type="submission" date="2020-10" db="EMBL/GenBank/DDBJ databases">
        <authorList>
            <person name="Gilroy R."/>
        </authorList>
    </citation>
    <scope>NUCLEOTIDE SEQUENCE</scope>
    <source>
        <strain evidence="10">ChiGjej1B1-24693</strain>
    </source>
</reference>
<dbReference type="Pfam" id="PF05649">
    <property type="entry name" value="Peptidase_M13_N"/>
    <property type="match status" value="1"/>
</dbReference>
<reference evidence="10" key="2">
    <citation type="journal article" date="2021" name="PeerJ">
        <title>Extensive microbial diversity within the chicken gut microbiome revealed by metagenomics and culture.</title>
        <authorList>
            <person name="Gilroy R."/>
            <person name="Ravi A."/>
            <person name="Getino M."/>
            <person name="Pursley I."/>
            <person name="Horton D.L."/>
            <person name="Alikhan N.F."/>
            <person name="Baker D."/>
            <person name="Gharbi K."/>
            <person name="Hall N."/>
            <person name="Watson M."/>
            <person name="Adriaenssens E.M."/>
            <person name="Foster-Nyarko E."/>
            <person name="Jarju S."/>
            <person name="Secka A."/>
            <person name="Antonio M."/>
            <person name="Oren A."/>
            <person name="Chaudhuri R.R."/>
            <person name="La Ragione R."/>
            <person name="Hildebrand F."/>
            <person name="Pallen M.J."/>
        </authorList>
    </citation>
    <scope>NUCLEOTIDE SEQUENCE</scope>
    <source>
        <strain evidence="10">ChiGjej1B1-24693</strain>
    </source>
</reference>
<dbReference type="PANTHER" id="PTHR11733">
    <property type="entry name" value="ZINC METALLOPROTEASE FAMILY M13 NEPRILYSIN-RELATED"/>
    <property type="match status" value="1"/>
</dbReference>
<evidence type="ECO:0000256" key="3">
    <source>
        <dbReference type="ARBA" id="ARBA00022670"/>
    </source>
</evidence>
<feature type="domain" description="Peptidase M13 N-terminal" evidence="9">
    <location>
        <begin position="14"/>
        <end position="395"/>
    </location>
</feature>
<dbReference type="GO" id="GO:0004222">
    <property type="term" value="F:metalloendopeptidase activity"/>
    <property type="evidence" value="ECO:0007669"/>
    <property type="project" value="InterPro"/>
</dbReference>
<accession>A0A9D1KL69</accession>
<dbReference type="AlphaFoldDB" id="A0A9D1KL69"/>
<evidence type="ECO:0000313" key="11">
    <source>
        <dbReference type="Proteomes" id="UP000886842"/>
    </source>
</evidence>
<evidence type="ECO:0000259" key="8">
    <source>
        <dbReference type="Pfam" id="PF01431"/>
    </source>
</evidence>
<evidence type="ECO:0000313" key="10">
    <source>
        <dbReference type="EMBL" id="HIT74310.1"/>
    </source>
</evidence>
<comment type="similarity">
    <text evidence="2">Belongs to the peptidase M13 family.</text>
</comment>
<evidence type="ECO:0000256" key="4">
    <source>
        <dbReference type="ARBA" id="ARBA00022723"/>
    </source>
</evidence>
<evidence type="ECO:0000259" key="9">
    <source>
        <dbReference type="Pfam" id="PF05649"/>
    </source>
</evidence>
<dbReference type="PRINTS" id="PR00786">
    <property type="entry name" value="NEPRILYSIN"/>
</dbReference>
<sequence>MTDADRAVSAPRAQDDLFAHVNGEWLATATIPDDKPSAGAFDELRDGAEEAVRDIILGLGEQADTSDHGAARTEAGQIADLYASFTDTDRIEQLGTAPLTEPLAQVDAVTSAAELLELTARLNRESISGLIGFDSEVDPGNPQRVVLFVGQGGIGLPDEEYYREDSYATIREQYRDHIAASFTLAGLAEPQAQAEAVLGLETEIAALHWDKVRRRDMQQMYNLMTADELAASAPGLDWDRFWAGSQIPAEARTELVVMQPSFLTEVAALLTDARLAQWQSWARWRVISSLASYLPQAFVDEQFAFYGTTLSGTPTLRPRWKRGVDLVEGALGEAVGKLYVEQHFSPKAKERMDELVANLIAAYGESIRNLDWMTEQTKAKALDKLGKFTPKIGYPAKWRDYSDLEIRADDLIGNVRRATAFELDWQLSKIGKPADPDEWLMTPQTVNAYYHPLRNEIVFPAAILQPPFFSEDASDAVNYGGIGAVIGHEIGHGFDDQGSTCDGDGRLIDWWTDEDREAFTARTKALIDQYSALESPQNPGNFVNGDLTIGENIGDLGGLGIAIKAYRLSRGGSASDEDLRAMFVSWATVWRYVARDEHALRRLATDPHSPPVFRCNQVVRNLDEFHRVFDVTESDALWLDPADRVTIW</sequence>
<dbReference type="GO" id="GO:0005886">
    <property type="term" value="C:plasma membrane"/>
    <property type="evidence" value="ECO:0007669"/>
    <property type="project" value="TreeGrafter"/>
</dbReference>
<dbReference type="GO" id="GO:0046872">
    <property type="term" value="F:metal ion binding"/>
    <property type="evidence" value="ECO:0007669"/>
    <property type="project" value="UniProtKB-KW"/>
</dbReference>
<dbReference type="InterPro" id="IPR018497">
    <property type="entry name" value="Peptidase_M13_C"/>
</dbReference>
<keyword evidence="4" id="KW-0479">Metal-binding</keyword>
<name>A0A9D1KL69_9ACTN</name>
<dbReference type="InterPro" id="IPR024079">
    <property type="entry name" value="MetalloPept_cat_dom_sf"/>
</dbReference>
<dbReference type="GO" id="GO:0016485">
    <property type="term" value="P:protein processing"/>
    <property type="evidence" value="ECO:0007669"/>
    <property type="project" value="TreeGrafter"/>
</dbReference>
<protein>
    <submittedName>
        <fullName evidence="10">Peptidase M13</fullName>
    </submittedName>
</protein>
<dbReference type="InterPro" id="IPR008753">
    <property type="entry name" value="Peptidase_M13_N"/>
</dbReference>
<keyword evidence="7" id="KW-0482">Metalloprotease</keyword>
<comment type="caution">
    <text evidence="10">The sequence shown here is derived from an EMBL/GenBank/DDBJ whole genome shotgun (WGS) entry which is preliminary data.</text>
</comment>
<keyword evidence="6" id="KW-0862">Zinc</keyword>
<keyword evidence="3" id="KW-0645">Protease</keyword>
<dbReference type="InterPro" id="IPR000718">
    <property type="entry name" value="Peptidase_M13"/>
</dbReference>
<dbReference type="EMBL" id="DVLP01000052">
    <property type="protein sequence ID" value="HIT74310.1"/>
    <property type="molecule type" value="Genomic_DNA"/>
</dbReference>
<dbReference type="Gene3D" id="1.10.1380.10">
    <property type="entry name" value="Neutral endopeptidase , domain2"/>
    <property type="match status" value="1"/>
</dbReference>
<keyword evidence="5" id="KW-0378">Hydrolase</keyword>
<evidence type="ECO:0000256" key="6">
    <source>
        <dbReference type="ARBA" id="ARBA00022833"/>
    </source>
</evidence>
<feature type="domain" description="Peptidase M13 C-terminal" evidence="8">
    <location>
        <begin position="447"/>
        <end position="645"/>
    </location>
</feature>
<dbReference type="PANTHER" id="PTHR11733:SF167">
    <property type="entry name" value="FI17812P1-RELATED"/>
    <property type="match status" value="1"/>
</dbReference>
<proteinExistence type="inferred from homology"/>
<dbReference type="CDD" id="cd08662">
    <property type="entry name" value="M13"/>
    <property type="match status" value="1"/>
</dbReference>
<dbReference type="Proteomes" id="UP000886842">
    <property type="component" value="Unassembled WGS sequence"/>
</dbReference>
<evidence type="ECO:0000256" key="2">
    <source>
        <dbReference type="ARBA" id="ARBA00007357"/>
    </source>
</evidence>
<evidence type="ECO:0000256" key="5">
    <source>
        <dbReference type="ARBA" id="ARBA00022801"/>
    </source>
</evidence>